<sequence>MATEGKIKRKKKEPTGDSKAMEDRMSSSSSGEYQVGQVASSLFQNKPFKSGKSHLASLFSSSATQVQQPVYVAAREFLLKANIKKRKHNEDEIASHSQGTCAAIEQMPAKRIIVKKDLSDADKMLVNRESALASADLEEEEEEKMQAKQMKKRKITQASNNDKTAGGKILGNSNYSFEVNKRKKIQANEAEERIKNKRTVFVGNLPVTCKKKELKSFFKEYGQIECVRFRSLIPAKSTLSKKIAAIKREVHPEQKSINGYVVFKEESAAEKALKRNGAQIAEGFPIRVELISDTPLRGKRSVFVGNLPYKIEEAAIQEHFSDCGSVLAVKIVRNKVTGVGKGCGYVLFENTDAVQLALRLNNSELMGRKLRVKRYVNNEKVKPSHTTGRVLENSTKFKHKLNFPPKSTGQHSKNTFAGEKANPLKKKKKWQKSGKIKKQMEKHK</sequence>
<feature type="region of interest" description="Disordered" evidence="14">
    <location>
        <begin position="1"/>
        <end position="33"/>
    </location>
</feature>
<dbReference type="InterPro" id="IPR034221">
    <property type="entry name" value="RBM34_RRM2"/>
</dbReference>
<reference evidence="17" key="1">
    <citation type="submission" date="2025-08" db="UniProtKB">
        <authorList>
            <consortium name="RefSeq"/>
        </authorList>
    </citation>
    <scope>IDENTIFICATION</scope>
    <source>
        <tissue evidence="17">Spleen</tissue>
    </source>
</reference>
<dbReference type="InterPro" id="IPR035979">
    <property type="entry name" value="RBD_domain_sf"/>
</dbReference>
<feature type="compositionally biased region" description="Basic and acidic residues" evidence="14">
    <location>
        <begin position="13"/>
        <end position="25"/>
    </location>
</feature>
<evidence type="ECO:0000256" key="10">
    <source>
        <dbReference type="ARBA" id="ARBA00067871"/>
    </source>
</evidence>
<keyword evidence="6" id="KW-0832">Ubl conjugation</keyword>
<keyword evidence="4" id="KW-0597">Phosphoprotein</keyword>
<protein>
    <recommendedName>
        <fullName evidence="10">RNA-binding protein 34</fullName>
    </recommendedName>
    <alternativeName>
        <fullName evidence="11">RNA-binding motif protein 34</fullName>
    </alternativeName>
</protein>
<evidence type="ECO:0000256" key="9">
    <source>
        <dbReference type="ARBA" id="ARBA00023242"/>
    </source>
</evidence>
<organism evidence="16 17">
    <name type="scientific">Phascolarctos cinereus</name>
    <name type="common">Koala</name>
    <dbReference type="NCBI Taxonomy" id="38626"/>
    <lineage>
        <taxon>Eukaryota</taxon>
        <taxon>Metazoa</taxon>
        <taxon>Chordata</taxon>
        <taxon>Craniata</taxon>
        <taxon>Vertebrata</taxon>
        <taxon>Euteleostomi</taxon>
        <taxon>Mammalia</taxon>
        <taxon>Metatheria</taxon>
        <taxon>Diprotodontia</taxon>
        <taxon>Phascolarctidae</taxon>
        <taxon>Phascolarctos</taxon>
    </lineage>
</organism>
<dbReference type="InParanoid" id="A0A6P5LH95"/>
<evidence type="ECO:0000256" key="12">
    <source>
        <dbReference type="PROSITE-ProRule" id="PRU00176"/>
    </source>
</evidence>
<dbReference type="FunFam" id="3.30.70.330:FF:000511">
    <property type="entry name" value="RNA binding motif protein 34"/>
    <property type="match status" value="1"/>
</dbReference>
<dbReference type="PANTHER" id="PTHR23236">
    <property type="entry name" value="EUKARYOTIC TRANSLATION INITIATION FACTOR 4B/4H"/>
    <property type="match status" value="1"/>
</dbReference>
<accession>A0A6P5LH95</accession>
<evidence type="ECO:0000313" key="16">
    <source>
        <dbReference type="Proteomes" id="UP000515140"/>
    </source>
</evidence>
<keyword evidence="13" id="KW-0175">Coiled coil</keyword>
<name>A0A6P5LH95_PHACI</name>
<dbReference type="GO" id="GO:0005730">
    <property type="term" value="C:nucleolus"/>
    <property type="evidence" value="ECO:0007669"/>
    <property type="project" value="UniProtKB-SubCell"/>
</dbReference>
<dbReference type="KEGG" id="pcw:110217818"/>
<keyword evidence="16" id="KW-1185">Reference proteome</keyword>
<feature type="coiled-coil region" evidence="13">
    <location>
        <begin position="130"/>
        <end position="200"/>
    </location>
</feature>
<dbReference type="Pfam" id="PF00076">
    <property type="entry name" value="RRM_1"/>
    <property type="match status" value="2"/>
</dbReference>
<evidence type="ECO:0000256" key="13">
    <source>
        <dbReference type="SAM" id="Coils"/>
    </source>
</evidence>
<dbReference type="SMART" id="SM00360">
    <property type="entry name" value="RRM"/>
    <property type="match status" value="2"/>
</dbReference>
<dbReference type="CDD" id="cd12394">
    <property type="entry name" value="RRM1_RBM34"/>
    <property type="match status" value="1"/>
</dbReference>
<dbReference type="SUPFAM" id="SSF54928">
    <property type="entry name" value="RNA-binding domain, RBD"/>
    <property type="match status" value="2"/>
</dbReference>
<dbReference type="GeneID" id="110217818"/>
<keyword evidence="9" id="KW-0539">Nucleus</keyword>
<dbReference type="FunFam" id="3.30.70.330:FF:000561">
    <property type="entry name" value="RNA-binding protein 34 isoform X2"/>
    <property type="match status" value="1"/>
</dbReference>
<dbReference type="InterPro" id="IPR000504">
    <property type="entry name" value="RRM_dom"/>
</dbReference>
<evidence type="ECO:0000256" key="3">
    <source>
        <dbReference type="ARBA" id="ARBA00022499"/>
    </source>
</evidence>
<evidence type="ECO:0000256" key="5">
    <source>
        <dbReference type="ARBA" id="ARBA00022737"/>
    </source>
</evidence>
<dbReference type="PANTHER" id="PTHR23236:SF25">
    <property type="entry name" value="RNA-BINDING PROTEIN 34"/>
    <property type="match status" value="1"/>
</dbReference>
<evidence type="ECO:0000256" key="2">
    <source>
        <dbReference type="ARBA" id="ARBA00007077"/>
    </source>
</evidence>
<evidence type="ECO:0000256" key="4">
    <source>
        <dbReference type="ARBA" id="ARBA00022553"/>
    </source>
</evidence>
<dbReference type="PROSITE" id="PS50102">
    <property type="entry name" value="RRM"/>
    <property type="match status" value="2"/>
</dbReference>
<feature type="region of interest" description="Disordered" evidence="14">
    <location>
        <begin position="399"/>
        <end position="444"/>
    </location>
</feature>
<keyword evidence="5" id="KW-0677">Repeat</keyword>
<evidence type="ECO:0000313" key="17">
    <source>
        <dbReference type="RefSeq" id="XP_020856064.1"/>
    </source>
</evidence>
<dbReference type="Proteomes" id="UP000515140">
    <property type="component" value="Unplaced"/>
</dbReference>
<evidence type="ECO:0000256" key="1">
    <source>
        <dbReference type="ARBA" id="ARBA00004604"/>
    </source>
</evidence>
<feature type="compositionally biased region" description="Polar residues" evidence="14">
    <location>
        <begin position="405"/>
        <end position="415"/>
    </location>
</feature>
<keyword evidence="3" id="KW-1017">Isopeptide bond</keyword>
<evidence type="ECO:0000256" key="6">
    <source>
        <dbReference type="ARBA" id="ARBA00022843"/>
    </source>
</evidence>
<evidence type="ECO:0000256" key="8">
    <source>
        <dbReference type="ARBA" id="ARBA00022990"/>
    </source>
</evidence>
<feature type="compositionally biased region" description="Basic residues" evidence="14">
    <location>
        <begin position="423"/>
        <end position="444"/>
    </location>
</feature>
<feature type="domain" description="RRM" evidence="15">
    <location>
        <begin position="300"/>
        <end position="377"/>
    </location>
</feature>
<dbReference type="FunCoup" id="A0A6P5LH95">
    <property type="interactions" value="2483"/>
</dbReference>
<dbReference type="Gene3D" id="3.30.70.330">
    <property type="match status" value="2"/>
</dbReference>
<dbReference type="CDD" id="cd12395">
    <property type="entry name" value="RRM2_RBM34"/>
    <property type="match status" value="1"/>
</dbReference>
<dbReference type="RefSeq" id="XP_020856064.1">
    <property type="nucleotide sequence ID" value="XM_021000405.1"/>
</dbReference>
<feature type="domain" description="RRM" evidence="15">
    <location>
        <begin position="198"/>
        <end position="293"/>
    </location>
</feature>
<keyword evidence="8" id="KW-0007">Acetylation</keyword>
<gene>
    <name evidence="17" type="primary">RBM34</name>
</gene>
<evidence type="ECO:0000259" key="15">
    <source>
        <dbReference type="PROSITE" id="PS50102"/>
    </source>
</evidence>
<keyword evidence="7 12" id="KW-0694">RNA-binding</keyword>
<evidence type="ECO:0000256" key="7">
    <source>
        <dbReference type="ARBA" id="ARBA00022884"/>
    </source>
</evidence>
<evidence type="ECO:0000256" key="11">
    <source>
        <dbReference type="ARBA" id="ARBA00075574"/>
    </source>
</evidence>
<evidence type="ECO:0000256" key="14">
    <source>
        <dbReference type="SAM" id="MobiDB-lite"/>
    </source>
</evidence>
<dbReference type="AlphaFoldDB" id="A0A6P5LH95"/>
<dbReference type="InterPro" id="IPR012677">
    <property type="entry name" value="Nucleotide-bd_a/b_plait_sf"/>
</dbReference>
<proteinExistence type="inferred from homology"/>
<comment type="similarity">
    <text evidence="2">Belongs to the RRM RBM34 family.</text>
</comment>
<dbReference type="CTD" id="23029"/>
<comment type="subcellular location">
    <subcellularLocation>
        <location evidence="1">Nucleus</location>
        <location evidence="1">Nucleolus</location>
    </subcellularLocation>
</comment>
<dbReference type="GO" id="GO:0003723">
    <property type="term" value="F:RNA binding"/>
    <property type="evidence" value="ECO:0007669"/>
    <property type="project" value="UniProtKB-UniRule"/>
</dbReference>